<dbReference type="SUPFAM" id="SSF53790">
    <property type="entry name" value="Tetrapyrrole methylase"/>
    <property type="match status" value="1"/>
</dbReference>
<dbReference type="InterPro" id="IPR035996">
    <property type="entry name" value="4pyrrol_Methylase_sf"/>
</dbReference>
<dbReference type="Pfam" id="PF00590">
    <property type="entry name" value="TP_methylase"/>
    <property type="match status" value="1"/>
</dbReference>
<evidence type="ECO:0000313" key="9">
    <source>
        <dbReference type="Proteomes" id="UP000031937"/>
    </source>
</evidence>
<reference evidence="7 9" key="2">
    <citation type="submission" date="2014-07" db="EMBL/GenBank/DDBJ databases">
        <title>Porphyromonadaceae bacterium OUH 334697 = ATCC BAA-2682 = DSM 28341 draft genome.</title>
        <authorList>
            <person name="Sydenham T.V."/>
            <person name="Hasman H."/>
            <person name="Justesen U.S."/>
        </authorList>
    </citation>
    <scope>NUCLEOTIDE SEQUENCE [LARGE SCALE GENOMIC DNA]</scope>
    <source>
        <strain evidence="7 9">OUH 334697</strain>
    </source>
</reference>
<dbReference type="EMBL" id="JPIU01000037">
    <property type="protein sequence ID" value="KIO45592.1"/>
    <property type="molecule type" value="Genomic_DNA"/>
</dbReference>
<dbReference type="Proteomes" id="UP000031980">
    <property type="component" value="Unassembled WGS sequence"/>
</dbReference>
<reference evidence="8 10" key="1">
    <citation type="submission" date="2014-07" db="EMBL/GenBank/DDBJ databases">
        <title>Porphyromonadaceae bacterium OUH 308042 = ATCC BAA-2681 = DSM 28342 draft genome.</title>
        <authorList>
            <person name="Sydenham T.V."/>
            <person name="Hasman H."/>
            <person name="Justensen U.S."/>
        </authorList>
    </citation>
    <scope>NUCLEOTIDE SEQUENCE [LARGE SCALE GENOMIC DNA]</scope>
    <source>
        <strain evidence="8 10">OUH 308042</strain>
    </source>
</reference>
<dbReference type="InterPro" id="IPR000878">
    <property type="entry name" value="4pyrrol_Mease"/>
</dbReference>
<gene>
    <name evidence="8" type="ORF">BA92_03765</name>
    <name evidence="7" type="ORF">IE90_09730</name>
</gene>
<evidence type="ECO:0000256" key="2">
    <source>
        <dbReference type="ARBA" id="ARBA00022552"/>
    </source>
</evidence>
<dbReference type="AlphaFoldDB" id="A0A0C3NHH8"/>
<dbReference type="PANTHER" id="PTHR46111:SF2">
    <property type="entry name" value="SAM-DEPENDENT METHYLTRANSFERASE"/>
    <property type="match status" value="1"/>
</dbReference>
<evidence type="ECO:0000256" key="1">
    <source>
        <dbReference type="ARBA" id="ARBA00022490"/>
    </source>
</evidence>
<keyword evidence="2" id="KW-0698">rRNA processing</keyword>
<keyword evidence="4 8" id="KW-0808">Transferase</keyword>
<keyword evidence="3 8" id="KW-0489">Methyltransferase</keyword>
<evidence type="ECO:0000256" key="5">
    <source>
        <dbReference type="ARBA" id="ARBA00022691"/>
    </source>
</evidence>
<dbReference type="InterPro" id="IPR008189">
    <property type="entry name" value="rRNA_ssu_MeTfrase_I"/>
</dbReference>
<evidence type="ECO:0000313" key="7">
    <source>
        <dbReference type="EMBL" id="KIO43413.1"/>
    </source>
</evidence>
<name>A0A0C3NHH8_9PORP</name>
<feature type="domain" description="Tetrapyrrole methylase" evidence="6">
    <location>
        <begin position="26"/>
        <end position="212"/>
    </location>
</feature>
<dbReference type="CDD" id="cd11649">
    <property type="entry name" value="RsmI_like"/>
    <property type="match status" value="1"/>
</dbReference>
<dbReference type="InterPro" id="IPR014776">
    <property type="entry name" value="4pyrrole_Mease_sub2"/>
</dbReference>
<accession>A0A0C3NHH8</accession>
<keyword evidence="1" id="KW-0963">Cytoplasm</keyword>
<evidence type="ECO:0000256" key="3">
    <source>
        <dbReference type="ARBA" id="ARBA00022603"/>
    </source>
</evidence>
<dbReference type="GO" id="GO:0006364">
    <property type="term" value="P:rRNA processing"/>
    <property type="evidence" value="ECO:0007669"/>
    <property type="project" value="UniProtKB-KW"/>
</dbReference>
<evidence type="ECO:0000313" key="8">
    <source>
        <dbReference type="EMBL" id="KIO45592.1"/>
    </source>
</evidence>
<dbReference type="Proteomes" id="UP000031937">
    <property type="component" value="Unassembled WGS sequence"/>
</dbReference>
<dbReference type="PIRSF" id="PIRSF005917">
    <property type="entry name" value="MTase_YraL"/>
    <property type="match status" value="1"/>
</dbReference>
<dbReference type="GO" id="GO:0008168">
    <property type="term" value="F:methyltransferase activity"/>
    <property type="evidence" value="ECO:0007669"/>
    <property type="project" value="UniProtKB-KW"/>
</dbReference>
<evidence type="ECO:0000313" key="10">
    <source>
        <dbReference type="Proteomes" id="UP000031980"/>
    </source>
</evidence>
<dbReference type="Gene3D" id="3.40.1010.10">
    <property type="entry name" value="Cobalt-precorrin-4 Transmethylase, Domain 1"/>
    <property type="match status" value="1"/>
</dbReference>
<proteinExistence type="predicted"/>
<dbReference type="RefSeq" id="WP_041503636.1">
    <property type="nucleotide sequence ID" value="NZ_JPIT01000031.1"/>
</dbReference>
<dbReference type="Gene3D" id="3.30.950.10">
    <property type="entry name" value="Methyltransferase, Cobalt-precorrin-4 Transmethylase, Domain 2"/>
    <property type="match status" value="1"/>
</dbReference>
<sequence length="243" mass="27462">MGKLYLLPNLLGDTEVRQVLPEHVTDILKKLRVFATENVKNTRRFLKKIDKNICIDELIFLDLNEHSTREEIESYLPYLAVQDVGIISEAGCPGIADPGAELVALAHQHQFQVVPLVGPSSILLALMASGCNGQNFSFNGYLPVNRQDRAKALKIFEKQSLQENRTQIFIETPYRNLTLLEDMLSVLSPTTKLTIACDLTTANEYVKTRSVKEWKNEKPDIHKRPTIFIVYAGMNECKKGCRS</sequence>
<dbReference type="InterPro" id="IPR014777">
    <property type="entry name" value="4pyrrole_Mease_sub1"/>
</dbReference>
<organism evidence="8 10">
    <name type="scientific">Sanguibacteroides justesenii</name>
    <dbReference type="NCBI Taxonomy" id="1547597"/>
    <lineage>
        <taxon>Bacteria</taxon>
        <taxon>Pseudomonadati</taxon>
        <taxon>Bacteroidota</taxon>
        <taxon>Bacteroidia</taxon>
        <taxon>Bacteroidales</taxon>
        <taxon>Porphyromonadaceae</taxon>
        <taxon>Sanguibacteroides</taxon>
    </lineage>
</organism>
<keyword evidence="10" id="KW-1185">Reference proteome</keyword>
<evidence type="ECO:0000256" key="4">
    <source>
        <dbReference type="ARBA" id="ARBA00022679"/>
    </source>
</evidence>
<dbReference type="GO" id="GO:0032259">
    <property type="term" value="P:methylation"/>
    <property type="evidence" value="ECO:0007669"/>
    <property type="project" value="UniProtKB-KW"/>
</dbReference>
<protein>
    <submittedName>
        <fullName evidence="8">SAM-dependent methyltransferase</fullName>
    </submittedName>
</protein>
<evidence type="ECO:0000259" key="6">
    <source>
        <dbReference type="Pfam" id="PF00590"/>
    </source>
</evidence>
<dbReference type="PANTHER" id="PTHR46111">
    <property type="entry name" value="RIBOSOMAL RNA SMALL SUBUNIT METHYLTRANSFERASE I"/>
    <property type="match status" value="1"/>
</dbReference>
<dbReference type="EMBL" id="JPIT01000031">
    <property type="protein sequence ID" value="KIO43413.1"/>
    <property type="molecule type" value="Genomic_DNA"/>
</dbReference>
<keyword evidence="5" id="KW-0949">S-adenosyl-L-methionine</keyword>
<comment type="caution">
    <text evidence="8">The sequence shown here is derived from an EMBL/GenBank/DDBJ whole genome shotgun (WGS) entry which is preliminary data.</text>
</comment>